<proteinExistence type="predicted"/>
<accession>A0A6A5FR10</accession>
<feature type="region of interest" description="Disordered" evidence="4">
    <location>
        <begin position="1"/>
        <end position="39"/>
    </location>
</feature>
<feature type="repeat" description="WD" evidence="3">
    <location>
        <begin position="306"/>
        <end position="347"/>
    </location>
</feature>
<feature type="repeat" description="WD" evidence="3">
    <location>
        <begin position="46"/>
        <end position="87"/>
    </location>
</feature>
<dbReference type="InterPro" id="IPR011047">
    <property type="entry name" value="Quinoprotein_ADH-like_sf"/>
</dbReference>
<sequence length="404" mass="44966">MASKTIDPLSVEEPSGVVEDEEETEEEEPAAAGEWSRETQVPGKVLRAHSDVVTAARLCFNDRCILSCSADRTAILWDVETCRPLRVFDGVHSKTITECSLIPNTNRMVTVSWDKKMVSTDLETGQTLWRRRQAGLLTSCSSSPDGRLLVCSSDPQNGVYISDAASGHTLHHVTDHHRSTITRCRFDPQSQRVASVSADRSIKLWDLLAHKTTVNIDSNHSNVVSDCCFTTSGYFLCTASWDKSLKLWDLQAGGFRSQGGTPLQRGHQGSVSSCSFSADASLLVSGSYDRTVALWDMSSLCQTLILRGHSDWVTDVSISADRKLVVSASKDRTLRLWNMENMEEIPQVLEKRRTQGTGIHILKCEECRKAFPVSRLQTSELLTRCVFCRLKSPSRYRPQPPPLM</sequence>
<dbReference type="EMBL" id="VHII01000003">
    <property type="protein sequence ID" value="KAF1393322.1"/>
    <property type="molecule type" value="Genomic_DNA"/>
</dbReference>
<dbReference type="PANTHER" id="PTHR45048:SF1">
    <property type="entry name" value="WD REPEAT-CONTAINING PROTEIN 88"/>
    <property type="match status" value="1"/>
</dbReference>
<keyword evidence="6" id="KW-1185">Reference proteome</keyword>
<comment type="caution">
    <text evidence="5">The sequence shown here is derived from an EMBL/GenBank/DDBJ whole genome shotgun (WGS) entry which is preliminary data.</text>
</comment>
<name>A0A6A5FR10_PERFL</name>
<dbReference type="Gene3D" id="2.130.10.10">
    <property type="entry name" value="YVTN repeat-like/Quinoprotein amine dehydrogenase"/>
    <property type="match status" value="3"/>
</dbReference>
<dbReference type="PRINTS" id="PR00320">
    <property type="entry name" value="GPROTEINBRPT"/>
</dbReference>
<organism evidence="5 6">
    <name type="scientific">Perca fluviatilis</name>
    <name type="common">European perch</name>
    <dbReference type="NCBI Taxonomy" id="8168"/>
    <lineage>
        <taxon>Eukaryota</taxon>
        <taxon>Metazoa</taxon>
        <taxon>Chordata</taxon>
        <taxon>Craniata</taxon>
        <taxon>Vertebrata</taxon>
        <taxon>Euteleostomi</taxon>
        <taxon>Actinopterygii</taxon>
        <taxon>Neopterygii</taxon>
        <taxon>Teleostei</taxon>
        <taxon>Neoteleostei</taxon>
        <taxon>Acanthomorphata</taxon>
        <taxon>Eupercaria</taxon>
        <taxon>Perciformes</taxon>
        <taxon>Percoidei</taxon>
        <taxon>Percidae</taxon>
        <taxon>Percinae</taxon>
        <taxon>Perca</taxon>
    </lineage>
</organism>
<dbReference type="PANTHER" id="PTHR45048">
    <property type="match status" value="1"/>
</dbReference>
<dbReference type="Proteomes" id="UP000465112">
    <property type="component" value="Chromosome 3"/>
</dbReference>
<keyword evidence="2" id="KW-0677">Repeat</keyword>
<evidence type="ECO:0000256" key="1">
    <source>
        <dbReference type="ARBA" id="ARBA00022574"/>
    </source>
</evidence>
<dbReference type="PROSITE" id="PS50082">
    <property type="entry name" value="WD_REPEATS_2"/>
    <property type="match status" value="5"/>
</dbReference>
<feature type="repeat" description="WD" evidence="3">
    <location>
        <begin position="174"/>
        <end position="215"/>
    </location>
</feature>
<feature type="repeat" description="WD" evidence="3">
    <location>
        <begin position="217"/>
        <end position="258"/>
    </location>
</feature>
<keyword evidence="1 3" id="KW-0853">WD repeat</keyword>
<feature type="repeat" description="WD" evidence="3">
    <location>
        <begin position="264"/>
        <end position="299"/>
    </location>
</feature>
<dbReference type="InterPro" id="IPR020472">
    <property type="entry name" value="WD40_PAC1"/>
</dbReference>
<protein>
    <submittedName>
        <fullName evidence="5">Uncharacterized protein</fullName>
    </submittedName>
</protein>
<dbReference type="AlphaFoldDB" id="A0A6A5FR10"/>
<gene>
    <name evidence="5" type="ORF">PFLUV_G00037880</name>
</gene>
<evidence type="ECO:0000256" key="2">
    <source>
        <dbReference type="ARBA" id="ARBA00022737"/>
    </source>
</evidence>
<evidence type="ECO:0000313" key="5">
    <source>
        <dbReference type="EMBL" id="KAF1393322.1"/>
    </source>
</evidence>
<dbReference type="PROSITE" id="PS00678">
    <property type="entry name" value="WD_REPEATS_1"/>
    <property type="match status" value="5"/>
</dbReference>
<dbReference type="SMART" id="SM00320">
    <property type="entry name" value="WD40"/>
    <property type="match status" value="7"/>
</dbReference>
<evidence type="ECO:0000256" key="3">
    <source>
        <dbReference type="PROSITE-ProRule" id="PRU00221"/>
    </source>
</evidence>
<dbReference type="InterPro" id="IPR015943">
    <property type="entry name" value="WD40/YVTN_repeat-like_dom_sf"/>
</dbReference>
<evidence type="ECO:0000313" key="6">
    <source>
        <dbReference type="Proteomes" id="UP000465112"/>
    </source>
</evidence>
<evidence type="ECO:0000256" key="4">
    <source>
        <dbReference type="SAM" id="MobiDB-lite"/>
    </source>
</evidence>
<dbReference type="PROSITE" id="PS50294">
    <property type="entry name" value="WD_REPEATS_REGION"/>
    <property type="match status" value="4"/>
</dbReference>
<reference evidence="5 6" key="1">
    <citation type="submission" date="2019-06" db="EMBL/GenBank/DDBJ databases">
        <title>A chromosome-scale genome assembly of the European perch, Perca fluviatilis.</title>
        <authorList>
            <person name="Roques C."/>
            <person name="Zahm M."/>
            <person name="Cabau C."/>
            <person name="Klopp C."/>
            <person name="Bouchez O."/>
            <person name="Donnadieu C."/>
            <person name="Kuhl H."/>
            <person name="Gislard M."/>
            <person name="Guendouz S."/>
            <person name="Journot L."/>
            <person name="Haffray P."/>
            <person name="Bestin A."/>
            <person name="Morvezen R."/>
            <person name="Feron R."/>
            <person name="Wen M."/>
            <person name="Jouanno E."/>
            <person name="Herpin A."/>
            <person name="Schartl M."/>
            <person name="Postlethwait J."/>
            <person name="Schaerlinger B."/>
            <person name="Chardard D."/>
            <person name="Lecocq T."/>
            <person name="Poncet C."/>
            <person name="Jaffrelo L."/>
            <person name="Lampietro C."/>
            <person name="Guiguen Y."/>
        </authorList>
    </citation>
    <scope>NUCLEOTIDE SEQUENCE [LARGE SCALE GENOMIC DNA]</scope>
    <source>
        <tissue evidence="5">Blood</tissue>
    </source>
</reference>
<dbReference type="InterPro" id="IPR001680">
    <property type="entry name" value="WD40_rpt"/>
</dbReference>
<dbReference type="CDD" id="cd00200">
    <property type="entry name" value="WD40"/>
    <property type="match status" value="1"/>
</dbReference>
<dbReference type="SUPFAM" id="SSF50998">
    <property type="entry name" value="Quinoprotein alcohol dehydrogenase-like"/>
    <property type="match status" value="1"/>
</dbReference>
<dbReference type="Pfam" id="PF00400">
    <property type="entry name" value="WD40"/>
    <property type="match status" value="5"/>
</dbReference>
<feature type="compositionally biased region" description="Acidic residues" evidence="4">
    <location>
        <begin position="18"/>
        <end position="29"/>
    </location>
</feature>
<dbReference type="InterPro" id="IPR019775">
    <property type="entry name" value="WD40_repeat_CS"/>
</dbReference>